<dbReference type="InterPro" id="IPR006118">
    <property type="entry name" value="Recombinase_CS"/>
</dbReference>
<accession>A0A3N4GHX8</accession>
<evidence type="ECO:0000256" key="5">
    <source>
        <dbReference type="PROSITE-ProRule" id="PRU10137"/>
    </source>
</evidence>
<dbReference type="InterPro" id="IPR006119">
    <property type="entry name" value="Resolv_N"/>
</dbReference>
<dbReference type="PROSITE" id="PS00397">
    <property type="entry name" value="RECOMBINASES_1"/>
    <property type="match status" value="1"/>
</dbReference>
<keyword evidence="1" id="KW-0229">DNA integration</keyword>
<dbReference type="SUPFAM" id="SSF53041">
    <property type="entry name" value="Resolvase-like"/>
    <property type="match status" value="1"/>
</dbReference>
<protein>
    <submittedName>
        <fullName evidence="8">Recombinase family protein</fullName>
    </submittedName>
</protein>
<evidence type="ECO:0000256" key="2">
    <source>
        <dbReference type="ARBA" id="ARBA00023125"/>
    </source>
</evidence>
<name>A0A3N4GHX8_9ACTN</name>
<dbReference type="EMBL" id="RKMH01000007">
    <property type="protein sequence ID" value="RPA61037.1"/>
    <property type="molecule type" value="Genomic_DNA"/>
</dbReference>
<sequence>MNPNNHARPTALTYLRVSTARQLRTDLGPEGLSIPAQRQACRRTADQQGLIIADEYVELGRSATSITGRPALQLLLQRIAADRNITHIIMYDLSRLARNRIDDVTIATQLAGHQVTLLSATENVDNTPVGQLTHGLLTAVNEYRSARDGADISRKMQRKIEAGGTVGRAPIGYINTLERRDGRDLHGVAPDPDHAPLIGRSCQLCFDHGFSLGMKTQGPIDSTFMARQQSPLIRRPNTFPAGDLISDSSKKVGNVLEPDGPAGGGDH</sequence>
<dbReference type="GO" id="GO:0000150">
    <property type="term" value="F:DNA strand exchange activity"/>
    <property type="evidence" value="ECO:0007669"/>
    <property type="project" value="InterPro"/>
</dbReference>
<dbReference type="GO" id="GO:0003677">
    <property type="term" value="F:DNA binding"/>
    <property type="evidence" value="ECO:0007669"/>
    <property type="project" value="UniProtKB-KW"/>
</dbReference>
<feature type="active site" description="O-(5'-phospho-DNA)-serine intermediate" evidence="4 5">
    <location>
        <position position="18"/>
    </location>
</feature>
<dbReference type="PANTHER" id="PTHR30461">
    <property type="entry name" value="DNA-INVERTASE FROM LAMBDOID PROPHAGE"/>
    <property type="match status" value="1"/>
</dbReference>
<feature type="region of interest" description="Disordered" evidence="6">
    <location>
        <begin position="234"/>
        <end position="267"/>
    </location>
</feature>
<dbReference type="PANTHER" id="PTHR30461:SF23">
    <property type="entry name" value="DNA RECOMBINASE-RELATED"/>
    <property type="match status" value="1"/>
</dbReference>
<dbReference type="Pfam" id="PF00239">
    <property type="entry name" value="Resolvase"/>
    <property type="match status" value="1"/>
</dbReference>
<reference evidence="8 9" key="1">
    <citation type="submission" date="2018-11" db="EMBL/GenBank/DDBJ databases">
        <title>Draft genome sequence of Gordonia sp. RS15-1S isolated from rice stems.</title>
        <authorList>
            <person name="Muangham S."/>
        </authorList>
    </citation>
    <scope>NUCLEOTIDE SEQUENCE [LARGE SCALE GENOMIC DNA]</scope>
    <source>
        <strain evidence="8 9">RS15-1S</strain>
    </source>
</reference>
<dbReference type="InterPro" id="IPR036162">
    <property type="entry name" value="Resolvase-like_N_sf"/>
</dbReference>
<organism evidence="8 9">
    <name type="scientific">Gordonia oryzae</name>
    <dbReference type="NCBI Taxonomy" id="2487349"/>
    <lineage>
        <taxon>Bacteria</taxon>
        <taxon>Bacillati</taxon>
        <taxon>Actinomycetota</taxon>
        <taxon>Actinomycetes</taxon>
        <taxon>Mycobacteriales</taxon>
        <taxon>Gordoniaceae</taxon>
        <taxon>Gordonia</taxon>
    </lineage>
</organism>
<dbReference type="PROSITE" id="PS51736">
    <property type="entry name" value="RECOMBINASES_3"/>
    <property type="match status" value="1"/>
</dbReference>
<evidence type="ECO:0000259" key="7">
    <source>
        <dbReference type="PROSITE" id="PS51736"/>
    </source>
</evidence>
<dbReference type="InterPro" id="IPR050639">
    <property type="entry name" value="SSR_resolvase"/>
</dbReference>
<dbReference type="CDD" id="cd00338">
    <property type="entry name" value="Ser_Recombinase"/>
    <property type="match status" value="1"/>
</dbReference>
<dbReference type="AlphaFoldDB" id="A0A3N4GHX8"/>
<evidence type="ECO:0000256" key="1">
    <source>
        <dbReference type="ARBA" id="ARBA00022908"/>
    </source>
</evidence>
<keyword evidence="3" id="KW-0233">DNA recombination</keyword>
<evidence type="ECO:0000256" key="4">
    <source>
        <dbReference type="PIRSR" id="PIRSR606118-50"/>
    </source>
</evidence>
<keyword evidence="9" id="KW-1185">Reference proteome</keyword>
<evidence type="ECO:0000256" key="6">
    <source>
        <dbReference type="SAM" id="MobiDB-lite"/>
    </source>
</evidence>
<evidence type="ECO:0000256" key="3">
    <source>
        <dbReference type="ARBA" id="ARBA00023172"/>
    </source>
</evidence>
<dbReference type="Proteomes" id="UP000267536">
    <property type="component" value="Unassembled WGS sequence"/>
</dbReference>
<evidence type="ECO:0000313" key="8">
    <source>
        <dbReference type="EMBL" id="RPA61037.1"/>
    </source>
</evidence>
<keyword evidence="2" id="KW-0238">DNA-binding</keyword>
<feature type="domain" description="Resolvase/invertase-type recombinase catalytic" evidence="7">
    <location>
        <begin position="10"/>
        <end position="163"/>
    </location>
</feature>
<gene>
    <name evidence="8" type="ORF">EF294_10300</name>
</gene>
<comment type="caution">
    <text evidence="8">The sequence shown here is derived from an EMBL/GenBank/DDBJ whole genome shotgun (WGS) entry which is preliminary data.</text>
</comment>
<evidence type="ECO:0000313" key="9">
    <source>
        <dbReference type="Proteomes" id="UP000267536"/>
    </source>
</evidence>
<dbReference type="GO" id="GO:0015074">
    <property type="term" value="P:DNA integration"/>
    <property type="evidence" value="ECO:0007669"/>
    <property type="project" value="UniProtKB-KW"/>
</dbReference>
<dbReference type="Gene3D" id="3.40.50.1390">
    <property type="entry name" value="Resolvase, N-terminal catalytic domain"/>
    <property type="match status" value="1"/>
</dbReference>
<dbReference type="OrthoDB" id="3217513at2"/>
<dbReference type="SMART" id="SM00857">
    <property type="entry name" value="Resolvase"/>
    <property type="match status" value="1"/>
</dbReference>
<proteinExistence type="predicted"/>